<dbReference type="STRING" id="93759.A0A1R3IU12"/>
<comment type="caution">
    <text evidence="3">The sequence shown here is derived from an EMBL/GenBank/DDBJ whole genome shotgun (WGS) entry which is preliminary data.</text>
</comment>
<gene>
    <name evidence="3" type="ORF">COLO4_21322</name>
</gene>
<accession>A0A1R3IU12</accession>
<protein>
    <recommendedName>
        <fullName evidence="2">DUF4283 domain-containing protein</fullName>
    </recommendedName>
</protein>
<dbReference type="OrthoDB" id="1926761at2759"/>
<feature type="domain" description="DUF4283" evidence="2">
    <location>
        <begin position="104"/>
        <end position="160"/>
    </location>
</feature>
<evidence type="ECO:0000256" key="1">
    <source>
        <dbReference type="SAM" id="MobiDB-lite"/>
    </source>
</evidence>
<reference evidence="4" key="1">
    <citation type="submission" date="2013-09" db="EMBL/GenBank/DDBJ databases">
        <title>Corchorus olitorius genome sequencing.</title>
        <authorList>
            <person name="Alam M."/>
            <person name="Haque M.S."/>
            <person name="Islam M.S."/>
            <person name="Emdad E.M."/>
            <person name="Islam M.M."/>
            <person name="Ahmed B."/>
            <person name="Halim A."/>
            <person name="Hossen Q.M.M."/>
            <person name="Hossain M.Z."/>
            <person name="Ahmed R."/>
            <person name="Khan M.M."/>
            <person name="Islam R."/>
            <person name="Rashid M.M."/>
            <person name="Khan S.A."/>
            <person name="Rahman M.S."/>
            <person name="Alam M."/>
            <person name="Yahiya A.S."/>
            <person name="Khan M.S."/>
            <person name="Azam M.S."/>
            <person name="Haque T."/>
            <person name="Lashkar M.Z.H."/>
            <person name="Akhand A.I."/>
            <person name="Morshed G."/>
            <person name="Roy S."/>
            <person name="Uddin K.S."/>
            <person name="Rabeya T."/>
            <person name="Hossain A.S."/>
            <person name="Chowdhury A."/>
            <person name="Snigdha A.R."/>
            <person name="Mortoza M.S."/>
            <person name="Matin S.A."/>
            <person name="Hoque S.M.E."/>
            <person name="Islam M.K."/>
            <person name="Roy D.K."/>
            <person name="Haider R."/>
            <person name="Moosa M.M."/>
            <person name="Elias S.M."/>
            <person name="Hasan A.M."/>
            <person name="Jahan S."/>
            <person name="Shafiuddin M."/>
            <person name="Mahmood N."/>
            <person name="Shommy N.S."/>
        </authorList>
    </citation>
    <scope>NUCLEOTIDE SEQUENCE [LARGE SCALE GENOMIC DNA]</scope>
    <source>
        <strain evidence="4">cv. O-4</strain>
    </source>
</reference>
<dbReference type="EMBL" id="AWUE01017630">
    <property type="protein sequence ID" value="OMO86069.1"/>
    <property type="molecule type" value="Genomic_DNA"/>
</dbReference>
<evidence type="ECO:0000313" key="4">
    <source>
        <dbReference type="Proteomes" id="UP000187203"/>
    </source>
</evidence>
<dbReference type="Pfam" id="PF14111">
    <property type="entry name" value="DUF4283"/>
    <property type="match status" value="1"/>
</dbReference>
<dbReference type="PANTHER" id="PTHR31286">
    <property type="entry name" value="GLYCINE-RICH CELL WALL STRUCTURAL PROTEIN 1.8-LIKE"/>
    <property type="match status" value="1"/>
</dbReference>
<dbReference type="AlphaFoldDB" id="A0A1R3IU12"/>
<sequence length="450" mass="48743">MLAMAVENYLTAEEKDHLERSINNVDPAVDSPSMVCETPEVRVADVQDRPISFKNMLVKGDSTTTRAVSVLEKVVMEDDFDCSDTECPREGDRDESFSFIELLKAWNPLKAIEFEDLGLGCYVAKFASKEDLVKVLCNGPYRVLDHCLLVQRWKPNFRPSTTSFDSTLVWIRLPELPIEYFPEELLLKVAKSIGNPMKLDKPRHNVNGKGVKNVVHGGDGSTSNRFNALFEEGDVLKEVGLDKDADLAEGSHGEGEVVASMEKTVIQQDLVGNQFNNANVDEDLDMVDLGSTKVVPEMDLSQNKVSGGPVSEQQVFISVGPKIHKSGQRNSVGEVSGLKSQGLHLRKTSSFKSRGPKIKDVPTSKVSSASIKKGVGGTGKASKDKGGVKSVSKAPNIMEPLDVLNHLASPETLLQSSNLVACVPPSLVEGFALANVVAEPAVAPANQESS</sequence>
<evidence type="ECO:0000313" key="3">
    <source>
        <dbReference type="EMBL" id="OMO86069.1"/>
    </source>
</evidence>
<keyword evidence="4" id="KW-1185">Reference proteome</keyword>
<dbReference type="InterPro" id="IPR025558">
    <property type="entry name" value="DUF4283"/>
</dbReference>
<dbReference type="PANTHER" id="PTHR31286:SF99">
    <property type="entry name" value="DUF4283 DOMAIN-CONTAINING PROTEIN"/>
    <property type="match status" value="1"/>
</dbReference>
<evidence type="ECO:0000259" key="2">
    <source>
        <dbReference type="Pfam" id="PF14111"/>
    </source>
</evidence>
<proteinExistence type="predicted"/>
<dbReference type="InterPro" id="IPR040256">
    <property type="entry name" value="At4g02000-like"/>
</dbReference>
<feature type="region of interest" description="Disordered" evidence="1">
    <location>
        <begin position="351"/>
        <end position="392"/>
    </location>
</feature>
<organism evidence="3 4">
    <name type="scientific">Corchorus olitorius</name>
    <dbReference type="NCBI Taxonomy" id="93759"/>
    <lineage>
        <taxon>Eukaryota</taxon>
        <taxon>Viridiplantae</taxon>
        <taxon>Streptophyta</taxon>
        <taxon>Embryophyta</taxon>
        <taxon>Tracheophyta</taxon>
        <taxon>Spermatophyta</taxon>
        <taxon>Magnoliopsida</taxon>
        <taxon>eudicotyledons</taxon>
        <taxon>Gunneridae</taxon>
        <taxon>Pentapetalae</taxon>
        <taxon>rosids</taxon>
        <taxon>malvids</taxon>
        <taxon>Malvales</taxon>
        <taxon>Malvaceae</taxon>
        <taxon>Grewioideae</taxon>
        <taxon>Apeibeae</taxon>
        <taxon>Corchorus</taxon>
    </lineage>
</organism>
<dbReference type="Proteomes" id="UP000187203">
    <property type="component" value="Unassembled WGS sequence"/>
</dbReference>
<name>A0A1R3IU12_9ROSI</name>